<evidence type="ECO:0000313" key="2">
    <source>
        <dbReference type="Proteomes" id="UP000636800"/>
    </source>
</evidence>
<comment type="caution">
    <text evidence="1">The sequence shown here is derived from an EMBL/GenBank/DDBJ whole genome shotgun (WGS) entry which is preliminary data.</text>
</comment>
<sequence>MPRRLEIASVVLDEFRQAGDFGRWHEDSTDAIARFSNVFRSVQDDCARLNATVSDENPEVDGGLAMPQEWINPATCP</sequence>
<dbReference type="AlphaFoldDB" id="A0A835UBC9"/>
<organism evidence="1 2">
    <name type="scientific">Vanilla planifolia</name>
    <name type="common">Vanilla</name>
    <dbReference type="NCBI Taxonomy" id="51239"/>
    <lineage>
        <taxon>Eukaryota</taxon>
        <taxon>Viridiplantae</taxon>
        <taxon>Streptophyta</taxon>
        <taxon>Embryophyta</taxon>
        <taxon>Tracheophyta</taxon>
        <taxon>Spermatophyta</taxon>
        <taxon>Magnoliopsida</taxon>
        <taxon>Liliopsida</taxon>
        <taxon>Asparagales</taxon>
        <taxon>Orchidaceae</taxon>
        <taxon>Vanilloideae</taxon>
        <taxon>Vanilleae</taxon>
        <taxon>Vanilla</taxon>
    </lineage>
</organism>
<name>A0A835UBC9_VANPL</name>
<gene>
    <name evidence="1" type="ORF">HPP92_025780</name>
</gene>
<keyword evidence="2" id="KW-1185">Reference proteome</keyword>
<dbReference type="Proteomes" id="UP000636800">
    <property type="component" value="Unassembled WGS sequence"/>
</dbReference>
<dbReference type="OrthoDB" id="676984at2759"/>
<proteinExistence type="predicted"/>
<accession>A0A835UBC9</accession>
<evidence type="ECO:0000313" key="1">
    <source>
        <dbReference type="EMBL" id="KAG0453116.1"/>
    </source>
</evidence>
<reference evidence="1 2" key="1">
    <citation type="journal article" date="2020" name="Nat. Food">
        <title>A phased Vanilla planifolia genome enables genetic improvement of flavour and production.</title>
        <authorList>
            <person name="Hasing T."/>
            <person name="Tang H."/>
            <person name="Brym M."/>
            <person name="Khazi F."/>
            <person name="Huang T."/>
            <person name="Chambers A.H."/>
        </authorList>
    </citation>
    <scope>NUCLEOTIDE SEQUENCE [LARGE SCALE GENOMIC DNA]</scope>
    <source>
        <tissue evidence="1">Leaf</tissue>
    </source>
</reference>
<dbReference type="EMBL" id="JADCNL010000014">
    <property type="protein sequence ID" value="KAG0453116.1"/>
    <property type="molecule type" value="Genomic_DNA"/>
</dbReference>
<protein>
    <submittedName>
        <fullName evidence="1">Uncharacterized protein</fullName>
    </submittedName>
</protein>